<evidence type="ECO:0000313" key="3">
    <source>
        <dbReference type="WBParaSite" id="L893_g5406.t1"/>
    </source>
</evidence>
<keyword evidence="2" id="KW-1185">Reference proteome</keyword>
<name>A0A1I8AGM2_9BILA</name>
<accession>A0A1I8AGM2</accession>
<protein>
    <submittedName>
        <fullName evidence="3">Transposase</fullName>
    </submittedName>
</protein>
<organism evidence="2 3">
    <name type="scientific">Steinernema glaseri</name>
    <dbReference type="NCBI Taxonomy" id="37863"/>
    <lineage>
        <taxon>Eukaryota</taxon>
        <taxon>Metazoa</taxon>
        <taxon>Ecdysozoa</taxon>
        <taxon>Nematoda</taxon>
        <taxon>Chromadorea</taxon>
        <taxon>Rhabditida</taxon>
        <taxon>Tylenchina</taxon>
        <taxon>Panagrolaimomorpha</taxon>
        <taxon>Strongyloidoidea</taxon>
        <taxon>Steinernematidae</taxon>
        <taxon>Steinernema</taxon>
    </lineage>
</organism>
<dbReference type="AlphaFoldDB" id="A0A1I8AGM2"/>
<evidence type="ECO:0000256" key="1">
    <source>
        <dbReference type="SAM" id="MobiDB-lite"/>
    </source>
</evidence>
<evidence type="ECO:0000313" key="2">
    <source>
        <dbReference type="Proteomes" id="UP000095287"/>
    </source>
</evidence>
<dbReference type="WBParaSite" id="L893_g5406.t1">
    <property type="protein sequence ID" value="L893_g5406.t1"/>
    <property type="gene ID" value="L893_g5406"/>
</dbReference>
<dbReference type="Proteomes" id="UP000095287">
    <property type="component" value="Unplaced"/>
</dbReference>
<sequence length="74" mass="8615">MLAPETHRGTRGKNQQLKGGAEKREQLTWEQRGSLNWEHAPVPDQSKYRKRIDVFMQIAAVDDQERSTKKPAQR</sequence>
<feature type="region of interest" description="Disordered" evidence="1">
    <location>
        <begin position="1"/>
        <end position="42"/>
    </location>
</feature>
<proteinExistence type="predicted"/>
<reference evidence="3" key="1">
    <citation type="submission" date="2016-11" db="UniProtKB">
        <authorList>
            <consortium name="WormBaseParasite"/>
        </authorList>
    </citation>
    <scope>IDENTIFICATION</scope>
</reference>